<sequence length="157" mass="17720">MSIENYSKAIKVINANKEHCFFAGNKSEELVSKAEEALEIRFSSQYRKFVLDYGAGSIGAEEIYGVVDDDFDNSSVPNGVWFTLTERQEIQMPENLLVLCDTGSDEFFCLDFNKLNNDGEPPVVAFIPGVDNEHQTYEIIAEDFGNYLLQVVEQELV</sequence>
<dbReference type="Pfam" id="PF14567">
    <property type="entry name" value="SUKH_5"/>
    <property type="match status" value="1"/>
</dbReference>
<evidence type="ECO:0000259" key="1">
    <source>
        <dbReference type="SMART" id="SM00860"/>
    </source>
</evidence>
<dbReference type="OrthoDB" id="1944463at2"/>
<dbReference type="Proteomes" id="UP000184604">
    <property type="component" value="Chromosome"/>
</dbReference>
<evidence type="ECO:0000313" key="3">
    <source>
        <dbReference type="Proteomes" id="UP000184604"/>
    </source>
</evidence>
<gene>
    <name evidence="2" type="ORF">BS101_02540</name>
</gene>
<dbReference type="EMBL" id="CP018335">
    <property type="protein sequence ID" value="APM37705.1"/>
    <property type="molecule type" value="Genomic_DNA"/>
</dbReference>
<reference evidence="2 3" key="1">
    <citation type="submission" date="2016-12" db="EMBL/GenBank/DDBJ databases">
        <title>Complete genome sequence of Clostridium kluyveri JZZ isolated from the pit mud of a Chinese flavor liquor-making factory.</title>
        <authorList>
            <person name="Wang Y."/>
        </authorList>
    </citation>
    <scope>NUCLEOTIDE SEQUENCE [LARGE SCALE GENOMIC DNA]</scope>
    <source>
        <strain evidence="2 3">JZZ</strain>
    </source>
</reference>
<feature type="domain" description="Knr4/Smi1-like" evidence="1">
    <location>
        <begin position="25"/>
        <end position="150"/>
    </location>
</feature>
<name>A0A1L5F3X1_CLOKL</name>
<protein>
    <submittedName>
        <fullName evidence="2">Cell wall assembly protein</fullName>
    </submittedName>
</protein>
<dbReference type="InterPro" id="IPR037883">
    <property type="entry name" value="Knr4/Smi1-like_sf"/>
</dbReference>
<accession>A0A1L5F3X1</accession>
<dbReference type="AlphaFoldDB" id="A0A1L5F3X1"/>
<proteinExistence type="predicted"/>
<dbReference type="InterPro" id="IPR018958">
    <property type="entry name" value="Knr4/Smi1-like_dom"/>
</dbReference>
<organism evidence="2 3">
    <name type="scientific">Clostridium kluyveri</name>
    <dbReference type="NCBI Taxonomy" id="1534"/>
    <lineage>
        <taxon>Bacteria</taxon>
        <taxon>Bacillati</taxon>
        <taxon>Bacillota</taxon>
        <taxon>Clostridia</taxon>
        <taxon>Eubacteriales</taxon>
        <taxon>Clostridiaceae</taxon>
        <taxon>Clostridium</taxon>
    </lineage>
</organism>
<dbReference type="Gene3D" id="3.40.1580.10">
    <property type="entry name" value="SMI1/KNR4-like"/>
    <property type="match status" value="1"/>
</dbReference>
<dbReference type="RefSeq" id="WP_073537393.1">
    <property type="nucleotide sequence ID" value="NZ_CP018335.1"/>
</dbReference>
<dbReference type="SMART" id="SM00860">
    <property type="entry name" value="SMI1_KNR4"/>
    <property type="match status" value="1"/>
</dbReference>
<evidence type="ECO:0000313" key="2">
    <source>
        <dbReference type="EMBL" id="APM37705.1"/>
    </source>
</evidence>
<dbReference type="SUPFAM" id="SSF160631">
    <property type="entry name" value="SMI1/KNR4-like"/>
    <property type="match status" value="1"/>
</dbReference>